<keyword evidence="6" id="KW-0464">Manganese</keyword>
<comment type="cofactor">
    <cofactor evidence="6">
        <name>Mg(2+)</name>
        <dbReference type="ChEBI" id="CHEBI:18420"/>
    </cofactor>
    <cofactor evidence="6">
        <name>Mn(2+)</name>
        <dbReference type="ChEBI" id="CHEBI:29035"/>
    </cofactor>
    <text evidence="6">Probably binds two magnesium or manganese ions per subunit.</text>
</comment>
<reference evidence="10 11" key="1">
    <citation type="journal article" date="2008" name="J. Biotechnol.">
        <title>The genome of Xanthomonas campestris pv. campestris B100 and its use for the reconstruction of metabolic pathways involved in xanthan biosynthesis.</title>
        <authorList>
            <person name="Vorholter F.J."/>
            <person name="Schneiker S."/>
            <person name="Goesmann A."/>
            <person name="Krause L."/>
            <person name="Bekel T."/>
            <person name="Kaiser O."/>
            <person name="Linke B."/>
            <person name="Patschkowski T."/>
            <person name="Ruckert C."/>
            <person name="Schmid J."/>
            <person name="Sidhu V.K."/>
            <person name="Sieber V."/>
            <person name="Tauch A."/>
            <person name="Watt S.A."/>
            <person name="Weisshaar B."/>
            <person name="Becker A."/>
            <person name="Niehaus K."/>
            <person name="Puhler A."/>
        </authorList>
    </citation>
    <scope>NUCLEOTIDE SEQUENCE [LARGE SCALE GENOMIC DNA]</scope>
    <source>
        <strain evidence="10 11">B100</strain>
    </source>
</reference>
<keyword evidence="3 10" id="KW-0378">Hydrolase</keyword>
<evidence type="ECO:0000256" key="1">
    <source>
        <dbReference type="ARBA" id="ARBA00007092"/>
    </source>
</evidence>
<feature type="compositionally biased region" description="Low complexity" evidence="8">
    <location>
        <begin position="313"/>
        <end position="324"/>
    </location>
</feature>
<dbReference type="AlphaFoldDB" id="B0RT67"/>
<feature type="binding site" evidence="6">
    <location>
        <position position="263"/>
    </location>
    <ligand>
        <name>Mg(2+)</name>
        <dbReference type="ChEBI" id="CHEBI:18420"/>
        <label>1</label>
    </ligand>
</feature>
<dbReference type="HOGENOM" id="CLU_027539_0_1_6"/>
<dbReference type="PANTHER" id="PTHR43250:SF1">
    <property type="entry name" value="EXODEOXYRIBONUCLEASE III"/>
    <property type="match status" value="1"/>
</dbReference>
<dbReference type="NCBIfam" id="TIGR00195">
    <property type="entry name" value="exoDNase_III"/>
    <property type="match status" value="1"/>
</dbReference>
<feature type="compositionally biased region" description="Low complexity" evidence="8">
    <location>
        <begin position="337"/>
        <end position="359"/>
    </location>
</feature>
<dbReference type="NCBIfam" id="TIGR00633">
    <property type="entry name" value="xth"/>
    <property type="match status" value="1"/>
</dbReference>
<feature type="binding site" evidence="6">
    <location>
        <position position="23"/>
    </location>
    <ligand>
        <name>Mg(2+)</name>
        <dbReference type="ChEBI" id="CHEBI:18420"/>
        <label>1</label>
    </ligand>
</feature>
<feature type="binding site" evidence="6">
    <location>
        <position position="163"/>
    </location>
    <ligand>
        <name>Mg(2+)</name>
        <dbReference type="ChEBI" id="CHEBI:18420"/>
        <label>1</label>
    </ligand>
</feature>
<evidence type="ECO:0000256" key="2">
    <source>
        <dbReference type="ARBA" id="ARBA00022723"/>
    </source>
</evidence>
<name>B0RT67_XANCB</name>
<evidence type="ECO:0000256" key="4">
    <source>
        <dbReference type="ARBA" id="ARBA00022842"/>
    </source>
</evidence>
<evidence type="ECO:0000256" key="8">
    <source>
        <dbReference type="SAM" id="MobiDB-lite"/>
    </source>
</evidence>
<feature type="active site" description="Proton acceptor" evidence="5">
    <location>
        <position position="264"/>
    </location>
</feature>
<feature type="binding site" evidence="6">
    <location>
        <position position="165"/>
    </location>
    <ligand>
        <name>Mg(2+)</name>
        <dbReference type="ChEBI" id="CHEBI:18420"/>
        <label>1</label>
    </ligand>
</feature>
<feature type="site" description="Transition state stabilizer" evidence="7">
    <location>
        <position position="165"/>
    </location>
</feature>
<dbReference type="GO" id="GO:0006281">
    <property type="term" value="P:DNA repair"/>
    <property type="evidence" value="ECO:0007669"/>
    <property type="project" value="InterPro"/>
</dbReference>
<feature type="compositionally biased region" description="Basic residues" evidence="8">
    <location>
        <begin position="325"/>
        <end position="336"/>
    </location>
</feature>
<dbReference type="InterPro" id="IPR004808">
    <property type="entry name" value="AP_endonuc_1"/>
</dbReference>
<dbReference type="InterPro" id="IPR036691">
    <property type="entry name" value="Endo/exonu/phosph_ase_sf"/>
</dbReference>
<feature type="binding site" evidence="6">
    <location>
        <position position="50"/>
    </location>
    <ligand>
        <name>Mg(2+)</name>
        <dbReference type="ChEBI" id="CHEBI:18420"/>
        <label>1</label>
    </ligand>
</feature>
<feature type="binding site" evidence="6">
    <location>
        <position position="264"/>
    </location>
    <ligand>
        <name>Mg(2+)</name>
        <dbReference type="ChEBI" id="CHEBI:18420"/>
        <label>1</label>
    </ligand>
</feature>
<dbReference type="InterPro" id="IPR005135">
    <property type="entry name" value="Endo/exonuclease/phosphatase"/>
</dbReference>
<gene>
    <name evidence="10" type="ORF">XCCB100_2298</name>
</gene>
<evidence type="ECO:0000256" key="5">
    <source>
        <dbReference type="PIRSR" id="PIRSR604808-1"/>
    </source>
</evidence>
<feature type="domain" description="Endonuclease/exonuclease/phosphatase" evidence="9">
    <location>
        <begin position="20"/>
        <end position="264"/>
    </location>
</feature>
<feature type="region of interest" description="Disordered" evidence="8">
    <location>
        <begin position="297"/>
        <end position="367"/>
    </location>
</feature>
<dbReference type="PANTHER" id="PTHR43250">
    <property type="entry name" value="EXODEOXYRIBONUCLEASE III"/>
    <property type="match status" value="1"/>
</dbReference>
<protein>
    <submittedName>
        <fullName evidence="10">Exodeoxyribonuclease III</fullName>
        <ecNumber evidence="10">3.1.11.2</ecNumber>
    </submittedName>
</protein>
<dbReference type="EMBL" id="AM920689">
    <property type="protein sequence ID" value="CAP51653.1"/>
    <property type="molecule type" value="Genomic_DNA"/>
</dbReference>
<feature type="site" description="Important for catalytic activity" evidence="7">
    <location>
        <position position="234"/>
    </location>
</feature>
<dbReference type="SUPFAM" id="SSF56219">
    <property type="entry name" value="DNase I-like"/>
    <property type="match status" value="1"/>
</dbReference>
<evidence type="ECO:0000256" key="7">
    <source>
        <dbReference type="PIRSR" id="PIRSR604808-3"/>
    </source>
</evidence>
<dbReference type="KEGG" id="xca:xcc-b100_2298"/>
<proteinExistence type="inferred from homology"/>
<feature type="active site" evidence="5">
    <location>
        <position position="122"/>
    </location>
</feature>
<dbReference type="GO" id="GO:0003677">
    <property type="term" value="F:DNA binding"/>
    <property type="evidence" value="ECO:0007669"/>
    <property type="project" value="InterPro"/>
</dbReference>
<dbReference type="GO" id="GO:0008311">
    <property type="term" value="F:double-stranded DNA 3'-5' DNA exonuclease activity"/>
    <property type="evidence" value="ECO:0007669"/>
    <property type="project" value="UniProtKB-EC"/>
</dbReference>
<evidence type="ECO:0000256" key="3">
    <source>
        <dbReference type="ARBA" id="ARBA00022801"/>
    </source>
</evidence>
<dbReference type="Pfam" id="PF03372">
    <property type="entry name" value="Exo_endo_phos"/>
    <property type="match status" value="1"/>
</dbReference>
<evidence type="ECO:0000259" key="9">
    <source>
        <dbReference type="Pfam" id="PF03372"/>
    </source>
</evidence>
<accession>B0RT67</accession>
<dbReference type="EC" id="3.1.11.2" evidence="10"/>
<evidence type="ECO:0000313" key="10">
    <source>
        <dbReference type="EMBL" id="CAP51653.1"/>
    </source>
</evidence>
<dbReference type="Proteomes" id="UP000001188">
    <property type="component" value="Chromosome"/>
</dbReference>
<feature type="site" description="Interaction with DNA substrate" evidence="7">
    <location>
        <position position="264"/>
    </location>
</feature>
<sequence length="367" mass="39998">MLLIHASGRSPMPTTQRTIATYNVNGIASRLPHLLQWLQREQPDIVGLQELKSTQEAFPEQAIRDAGYGVIWQGQRSWNGVALLARGAEPVEIRRGLPWDPADTQSRYLEAAIHGVIVGCLYLPNGNPQPGPKFDYKLKWFQRLLRHAATLVALPHPVALIGDFNVVPTDAHIYDPKGWRKDALLQPESRAAYAQLLAQGWTDSLQAIHGDAPVYTFWDYFRQHFARDRGLRIDHLLLNRTLAAGLRDAGVDKWVRALEKASDHAPTWITVDVPDTDAVPAAAAGPARKRTKVKEAAANAGEKKPSATKKAVKNAAKTTAVAKTAARKSATKKPVAKKASANTASAAAAAKKATPATTRKASKRPKA</sequence>
<evidence type="ECO:0000313" key="11">
    <source>
        <dbReference type="Proteomes" id="UP000001188"/>
    </source>
</evidence>
<dbReference type="Gene3D" id="3.60.10.10">
    <property type="entry name" value="Endonuclease/exonuclease/phosphatase"/>
    <property type="match status" value="1"/>
</dbReference>
<dbReference type="GO" id="GO:0004519">
    <property type="term" value="F:endonuclease activity"/>
    <property type="evidence" value="ECO:0007669"/>
    <property type="project" value="InterPro"/>
</dbReference>
<dbReference type="GO" id="GO:0046872">
    <property type="term" value="F:metal ion binding"/>
    <property type="evidence" value="ECO:0007669"/>
    <property type="project" value="UniProtKB-KW"/>
</dbReference>
<dbReference type="PROSITE" id="PS00726">
    <property type="entry name" value="AP_NUCLEASE_F1_1"/>
    <property type="match status" value="1"/>
</dbReference>
<organism evidence="10 11">
    <name type="scientific">Xanthomonas campestris pv. campestris (strain B100)</name>
    <dbReference type="NCBI Taxonomy" id="509169"/>
    <lineage>
        <taxon>Bacteria</taxon>
        <taxon>Pseudomonadati</taxon>
        <taxon>Pseudomonadota</taxon>
        <taxon>Gammaproteobacteria</taxon>
        <taxon>Lysobacterales</taxon>
        <taxon>Lysobacteraceae</taxon>
        <taxon>Xanthomonas</taxon>
    </lineage>
</organism>
<keyword evidence="2 6" id="KW-0479">Metal-binding</keyword>
<comment type="similarity">
    <text evidence="1">Belongs to the DNA repair enzymes AP/ExoA family.</text>
</comment>
<dbReference type="InterPro" id="IPR020847">
    <property type="entry name" value="AP_endonuclease_F1_BS"/>
</dbReference>
<evidence type="ECO:0000256" key="6">
    <source>
        <dbReference type="PIRSR" id="PIRSR604808-2"/>
    </source>
</evidence>
<dbReference type="PROSITE" id="PS51435">
    <property type="entry name" value="AP_NUCLEASE_F1_4"/>
    <property type="match status" value="1"/>
</dbReference>
<dbReference type="CDD" id="cd09086">
    <property type="entry name" value="ExoIII-like_AP-endo"/>
    <property type="match status" value="1"/>
</dbReference>
<keyword evidence="4 6" id="KW-0460">Magnesium</keyword>
<dbReference type="InterPro" id="IPR037493">
    <property type="entry name" value="ExoIII-like"/>
</dbReference>
<feature type="active site" description="Proton donor/acceptor" evidence="5">
    <location>
        <position position="163"/>
    </location>
</feature>